<evidence type="ECO:0000256" key="6">
    <source>
        <dbReference type="ARBA" id="ARBA00022771"/>
    </source>
</evidence>
<evidence type="ECO:0000256" key="7">
    <source>
        <dbReference type="ARBA" id="ARBA00022786"/>
    </source>
</evidence>
<evidence type="ECO:0000256" key="8">
    <source>
        <dbReference type="ARBA" id="ARBA00022833"/>
    </source>
</evidence>
<evidence type="ECO:0000259" key="12">
    <source>
        <dbReference type="PROSITE" id="PS51873"/>
    </source>
</evidence>
<evidence type="ECO:0000313" key="13">
    <source>
        <dbReference type="EMBL" id="KAK4540529.1"/>
    </source>
</evidence>
<feature type="domain" description="RING-type" evidence="12">
    <location>
        <begin position="73"/>
        <end position="268"/>
    </location>
</feature>
<dbReference type="InterPro" id="IPR044066">
    <property type="entry name" value="TRIAD_supradom"/>
</dbReference>
<dbReference type="PANTHER" id="PTHR11685">
    <property type="entry name" value="RBR FAMILY RING FINGER AND IBR DOMAIN-CONTAINING"/>
    <property type="match status" value="1"/>
</dbReference>
<evidence type="ECO:0000256" key="3">
    <source>
        <dbReference type="ARBA" id="ARBA00022679"/>
    </source>
</evidence>
<dbReference type="Proteomes" id="UP001324427">
    <property type="component" value="Unassembled WGS sequence"/>
</dbReference>
<dbReference type="EC" id="2.3.2.31" evidence="2"/>
<evidence type="ECO:0000256" key="2">
    <source>
        <dbReference type="ARBA" id="ARBA00012251"/>
    </source>
</evidence>
<protein>
    <recommendedName>
        <fullName evidence="2">RBR-type E3 ubiquitin transferase</fullName>
        <ecNumber evidence="2">2.3.2.31</ecNumber>
    </recommendedName>
</protein>
<evidence type="ECO:0000256" key="4">
    <source>
        <dbReference type="ARBA" id="ARBA00022723"/>
    </source>
</evidence>
<keyword evidence="4" id="KW-0479">Metal-binding</keyword>
<accession>A0AAV9J6A8</accession>
<evidence type="ECO:0000256" key="5">
    <source>
        <dbReference type="ARBA" id="ARBA00022737"/>
    </source>
</evidence>
<feature type="compositionally biased region" description="Basic residues" evidence="10">
    <location>
        <begin position="18"/>
        <end position="28"/>
    </location>
</feature>
<dbReference type="GO" id="GO:0008270">
    <property type="term" value="F:zinc ion binding"/>
    <property type="evidence" value="ECO:0007669"/>
    <property type="project" value="UniProtKB-KW"/>
</dbReference>
<gene>
    <name evidence="13" type="ORF">LTR36_009167</name>
</gene>
<dbReference type="GO" id="GO:0016567">
    <property type="term" value="P:protein ubiquitination"/>
    <property type="evidence" value="ECO:0007669"/>
    <property type="project" value="InterPro"/>
</dbReference>
<evidence type="ECO:0000256" key="10">
    <source>
        <dbReference type="SAM" id="MobiDB-lite"/>
    </source>
</evidence>
<keyword evidence="6 9" id="KW-0863">Zinc-finger</keyword>
<keyword evidence="3" id="KW-0808">Transferase</keyword>
<dbReference type="InterPro" id="IPR031127">
    <property type="entry name" value="E3_UB_ligase_RBR"/>
</dbReference>
<evidence type="ECO:0000259" key="11">
    <source>
        <dbReference type="PROSITE" id="PS50089"/>
    </source>
</evidence>
<dbReference type="AlphaFoldDB" id="A0AAV9J6A8"/>
<comment type="caution">
    <text evidence="13">The sequence shown here is derived from an EMBL/GenBank/DDBJ whole genome shotgun (WGS) entry which is preliminary data.</text>
</comment>
<dbReference type="Gene3D" id="1.20.120.1750">
    <property type="match status" value="1"/>
</dbReference>
<evidence type="ECO:0000256" key="9">
    <source>
        <dbReference type="PROSITE-ProRule" id="PRU00175"/>
    </source>
</evidence>
<name>A0AAV9J6A8_9PEZI</name>
<feature type="region of interest" description="Disordered" evidence="10">
    <location>
        <begin position="17"/>
        <end position="37"/>
    </location>
</feature>
<proteinExistence type="predicted"/>
<sequence>MDFLQYAYGAYAGSIRTRAPRRERPAHRKPIEPSPDNDVIFVKSIDKTSSKKRFVEITDDEYEAPQPKKRKPTKKECIICCDERSISRFPALCDGPECEHNVCSRCWKKHLAAETESKAWNDVKCPECRQVLQEAEMQVLASETTYMLWLDKAAKACTESDEEFRSCPSASCSWGCFLSTREDGNIFNCQECQFKYCVVCEVRMHEGETCAVYQQRLKTQDKSKEDQLSANAIKKMSKPCPKCGVNIDKISGCDHITLVLDLQSSIWW</sequence>
<dbReference type="Gene3D" id="3.30.40.10">
    <property type="entry name" value="Zinc/RING finger domain, C3HC4 (zinc finger)"/>
    <property type="match status" value="1"/>
</dbReference>
<dbReference type="GO" id="GO:0061630">
    <property type="term" value="F:ubiquitin protein ligase activity"/>
    <property type="evidence" value="ECO:0007669"/>
    <property type="project" value="UniProtKB-EC"/>
</dbReference>
<reference evidence="13 14" key="1">
    <citation type="submission" date="2021-11" db="EMBL/GenBank/DDBJ databases">
        <title>Black yeast isolated from Biological Soil Crust.</title>
        <authorList>
            <person name="Kurbessoian T."/>
        </authorList>
    </citation>
    <scope>NUCLEOTIDE SEQUENCE [LARGE SCALE GENOMIC DNA]</scope>
    <source>
        <strain evidence="13 14">CCFEE 5522</strain>
    </source>
</reference>
<feature type="domain" description="RING-type" evidence="11">
    <location>
        <begin position="77"/>
        <end position="129"/>
    </location>
</feature>
<dbReference type="InterPro" id="IPR013083">
    <property type="entry name" value="Znf_RING/FYVE/PHD"/>
</dbReference>
<comment type="catalytic activity">
    <reaction evidence="1">
        <text>[E2 ubiquitin-conjugating enzyme]-S-ubiquitinyl-L-cysteine + [acceptor protein]-L-lysine = [E2 ubiquitin-conjugating enzyme]-L-cysteine + [acceptor protein]-N(6)-ubiquitinyl-L-lysine.</text>
        <dbReference type="EC" id="2.3.2.31"/>
    </reaction>
</comment>
<dbReference type="InterPro" id="IPR001841">
    <property type="entry name" value="Znf_RING"/>
</dbReference>
<keyword evidence="14" id="KW-1185">Reference proteome</keyword>
<dbReference type="PROSITE" id="PS50089">
    <property type="entry name" value="ZF_RING_2"/>
    <property type="match status" value="1"/>
</dbReference>
<dbReference type="Pfam" id="PF01485">
    <property type="entry name" value="IBR"/>
    <property type="match status" value="1"/>
</dbReference>
<dbReference type="SUPFAM" id="SSF57850">
    <property type="entry name" value="RING/U-box"/>
    <property type="match status" value="2"/>
</dbReference>
<dbReference type="EMBL" id="JAVFHQ010000066">
    <property type="protein sequence ID" value="KAK4540529.1"/>
    <property type="molecule type" value="Genomic_DNA"/>
</dbReference>
<dbReference type="PROSITE" id="PS51873">
    <property type="entry name" value="TRIAD"/>
    <property type="match status" value="1"/>
</dbReference>
<dbReference type="CDD" id="cd20335">
    <property type="entry name" value="BRcat_RBR"/>
    <property type="match status" value="1"/>
</dbReference>
<evidence type="ECO:0000256" key="1">
    <source>
        <dbReference type="ARBA" id="ARBA00001798"/>
    </source>
</evidence>
<keyword evidence="5" id="KW-0677">Repeat</keyword>
<keyword evidence="8" id="KW-0862">Zinc</keyword>
<evidence type="ECO:0000313" key="14">
    <source>
        <dbReference type="Proteomes" id="UP001324427"/>
    </source>
</evidence>
<keyword evidence="7" id="KW-0833">Ubl conjugation pathway</keyword>
<organism evidence="13 14">
    <name type="scientific">Oleoguttula mirabilis</name>
    <dbReference type="NCBI Taxonomy" id="1507867"/>
    <lineage>
        <taxon>Eukaryota</taxon>
        <taxon>Fungi</taxon>
        <taxon>Dikarya</taxon>
        <taxon>Ascomycota</taxon>
        <taxon>Pezizomycotina</taxon>
        <taxon>Dothideomycetes</taxon>
        <taxon>Dothideomycetidae</taxon>
        <taxon>Mycosphaerellales</taxon>
        <taxon>Teratosphaeriaceae</taxon>
        <taxon>Oleoguttula</taxon>
    </lineage>
</organism>
<dbReference type="InterPro" id="IPR002867">
    <property type="entry name" value="IBR_dom"/>
</dbReference>